<sequence length="260" mass="28334">MDYGTELIRCEIGDDHVATVTMAAGPVNAQSQPFHDQMMLVFDRLSDAPEARAILLCSAFKHFSAGAEIKDRAKSKRGPGDHWQHSRRARECFHSIMECRIPVVAAVGGAALGAGLALVASADIIVCADDASIGLPEINVGLAGGGRHCMRLFGHSRTRRMMFTGMRVSGEECYRLGVAEACVPRDELIPAAHAIAAEIASKSPVAVEIAKHSANTFEEMSLRDGYRFEQTMTWELGKTEDSKEAMLAFAEKREPRFKGR</sequence>
<accession>A0A2M9G3X1</accession>
<dbReference type="PANTHER" id="PTHR11941">
    <property type="entry name" value="ENOYL-COA HYDRATASE-RELATED"/>
    <property type="match status" value="1"/>
</dbReference>
<dbReference type="SUPFAM" id="SSF52096">
    <property type="entry name" value="ClpP/crotonase"/>
    <property type="match status" value="1"/>
</dbReference>
<evidence type="ECO:0000256" key="1">
    <source>
        <dbReference type="ARBA" id="ARBA00005254"/>
    </source>
</evidence>
<keyword evidence="2 3" id="KW-0456">Lyase</keyword>
<evidence type="ECO:0000313" key="3">
    <source>
        <dbReference type="EMBL" id="PJK30411.1"/>
    </source>
</evidence>
<dbReference type="Proteomes" id="UP000229498">
    <property type="component" value="Unassembled WGS sequence"/>
</dbReference>
<dbReference type="EMBL" id="PHIG01000028">
    <property type="protein sequence ID" value="PJK30411.1"/>
    <property type="molecule type" value="Genomic_DNA"/>
</dbReference>
<name>A0A2M9G3X1_9PROT</name>
<keyword evidence="4" id="KW-1185">Reference proteome</keyword>
<organism evidence="3 4">
    <name type="scientific">Minwuia thermotolerans</name>
    <dbReference type="NCBI Taxonomy" id="2056226"/>
    <lineage>
        <taxon>Bacteria</taxon>
        <taxon>Pseudomonadati</taxon>
        <taxon>Pseudomonadota</taxon>
        <taxon>Alphaproteobacteria</taxon>
        <taxon>Minwuiales</taxon>
        <taxon>Minwuiaceae</taxon>
        <taxon>Minwuia</taxon>
    </lineage>
</organism>
<dbReference type="FunFam" id="1.10.12.10:FF:000001">
    <property type="entry name" value="Probable enoyl-CoA hydratase, mitochondrial"/>
    <property type="match status" value="1"/>
</dbReference>
<proteinExistence type="inferred from homology"/>
<dbReference type="NCBIfam" id="NF005073">
    <property type="entry name" value="PRK06495.1"/>
    <property type="match status" value="1"/>
</dbReference>
<evidence type="ECO:0000256" key="2">
    <source>
        <dbReference type="ARBA" id="ARBA00023239"/>
    </source>
</evidence>
<protein>
    <submittedName>
        <fullName evidence="3">Enoyl-CoA hydratase</fullName>
        <ecNumber evidence="3">4.2.1.17</ecNumber>
    </submittedName>
</protein>
<dbReference type="EC" id="4.2.1.17" evidence="3"/>
<dbReference type="Gene3D" id="1.10.12.10">
    <property type="entry name" value="Lyase 2-enoyl-coa Hydratase, Chain A, domain 2"/>
    <property type="match status" value="1"/>
</dbReference>
<dbReference type="Pfam" id="PF00378">
    <property type="entry name" value="ECH_1"/>
    <property type="match status" value="1"/>
</dbReference>
<dbReference type="GO" id="GO:0004300">
    <property type="term" value="F:enoyl-CoA hydratase activity"/>
    <property type="evidence" value="ECO:0007669"/>
    <property type="project" value="UniProtKB-EC"/>
</dbReference>
<gene>
    <name evidence="3" type="ORF">CVT23_07080</name>
</gene>
<dbReference type="RefSeq" id="WP_109795122.1">
    <property type="nucleotide sequence ID" value="NZ_PHIG01000028.1"/>
</dbReference>
<dbReference type="PANTHER" id="PTHR11941:SF54">
    <property type="entry name" value="ENOYL-COA HYDRATASE, MITOCHONDRIAL"/>
    <property type="match status" value="1"/>
</dbReference>
<comment type="similarity">
    <text evidence="1">Belongs to the enoyl-CoA hydratase/isomerase family.</text>
</comment>
<evidence type="ECO:0000313" key="4">
    <source>
        <dbReference type="Proteomes" id="UP000229498"/>
    </source>
</evidence>
<reference evidence="3 4" key="1">
    <citation type="submission" date="2017-11" db="EMBL/GenBank/DDBJ databases">
        <title>Draft genome sequence of Rhizobiales bacterium SY3-13.</title>
        <authorList>
            <person name="Sun C."/>
        </authorList>
    </citation>
    <scope>NUCLEOTIDE SEQUENCE [LARGE SCALE GENOMIC DNA]</scope>
    <source>
        <strain evidence="3 4">SY3-13</strain>
    </source>
</reference>
<dbReference type="GO" id="GO:0006635">
    <property type="term" value="P:fatty acid beta-oxidation"/>
    <property type="evidence" value="ECO:0007669"/>
    <property type="project" value="TreeGrafter"/>
</dbReference>
<dbReference type="CDD" id="cd06558">
    <property type="entry name" value="crotonase-like"/>
    <property type="match status" value="1"/>
</dbReference>
<dbReference type="InterPro" id="IPR029045">
    <property type="entry name" value="ClpP/crotonase-like_dom_sf"/>
</dbReference>
<dbReference type="InterPro" id="IPR001753">
    <property type="entry name" value="Enoyl-CoA_hydra/iso"/>
</dbReference>
<dbReference type="Gene3D" id="3.90.226.10">
    <property type="entry name" value="2-enoyl-CoA Hydratase, Chain A, domain 1"/>
    <property type="match status" value="1"/>
</dbReference>
<comment type="caution">
    <text evidence="3">The sequence shown here is derived from an EMBL/GenBank/DDBJ whole genome shotgun (WGS) entry which is preliminary data.</text>
</comment>
<dbReference type="InterPro" id="IPR014748">
    <property type="entry name" value="Enoyl-CoA_hydra_C"/>
</dbReference>
<dbReference type="OrthoDB" id="7257009at2"/>
<dbReference type="AlphaFoldDB" id="A0A2M9G3X1"/>